<evidence type="ECO:0000313" key="2">
    <source>
        <dbReference type="Proteomes" id="UP000283868"/>
    </source>
</evidence>
<reference evidence="1 2" key="1">
    <citation type="submission" date="2018-08" db="EMBL/GenBank/DDBJ databases">
        <title>Comparative analysis of Prevotella intermedia strains.</title>
        <authorList>
            <person name="Moon J.-H."/>
            <person name="Lee J.-H."/>
        </authorList>
    </citation>
    <scope>NUCLEOTIDE SEQUENCE [LARGE SCALE GENOMIC DNA]</scope>
    <source>
        <strain evidence="1 2">ATCC 15033</strain>
    </source>
</reference>
<comment type="caution">
    <text evidence="1">The sequence shown here is derived from an EMBL/GenBank/DDBJ whole genome shotgun (WGS) entry which is preliminary data.</text>
</comment>
<dbReference type="Proteomes" id="UP000283868">
    <property type="component" value="Unassembled WGS sequence"/>
</dbReference>
<sequence length="74" mass="8873">MSEEEVNEIFENFKLSECNFVHYACWANNSYGDRICEILEIYGEQPDTYEEDMISTESIFDNDYLIDEYNKAYK</sequence>
<keyword evidence="2" id="KW-1185">Reference proteome</keyword>
<dbReference type="AlphaFoldDB" id="A0A3R7VXM0"/>
<dbReference type="EMBL" id="QXEN01000001">
    <property type="protein sequence ID" value="RRF88340.1"/>
    <property type="molecule type" value="Genomic_DNA"/>
</dbReference>
<evidence type="ECO:0000313" key="1">
    <source>
        <dbReference type="EMBL" id="RRF88340.1"/>
    </source>
</evidence>
<name>A0A3R7VXM0_PREIN</name>
<gene>
    <name evidence="1" type="ORF">D2S45_00340</name>
</gene>
<proteinExistence type="predicted"/>
<organism evidence="1 2">
    <name type="scientific">Prevotella intermedia</name>
    <dbReference type="NCBI Taxonomy" id="28131"/>
    <lineage>
        <taxon>Bacteria</taxon>
        <taxon>Pseudomonadati</taxon>
        <taxon>Bacteroidota</taxon>
        <taxon>Bacteroidia</taxon>
        <taxon>Bacteroidales</taxon>
        <taxon>Prevotellaceae</taxon>
        <taxon>Prevotella</taxon>
    </lineage>
</organism>
<accession>A0A3R7VXM0</accession>
<protein>
    <submittedName>
        <fullName evidence="1">Uncharacterized protein</fullName>
    </submittedName>
</protein>